<dbReference type="EMBL" id="NUVX01000062">
    <property type="protein sequence ID" value="PFJ33135.1"/>
    <property type="molecule type" value="Genomic_DNA"/>
</dbReference>
<protein>
    <recommendedName>
        <fullName evidence="4">Peptidase</fullName>
    </recommendedName>
</protein>
<accession>A0A9X6WI90</accession>
<proteinExistence type="predicted"/>
<keyword evidence="1" id="KW-1133">Transmembrane helix</keyword>
<dbReference type="InterPro" id="IPR007395">
    <property type="entry name" value="Zn_peptidase_2"/>
</dbReference>
<dbReference type="Proteomes" id="UP000224003">
    <property type="component" value="Unassembled WGS sequence"/>
</dbReference>
<keyword evidence="1" id="KW-0812">Transmembrane</keyword>
<feature type="transmembrane region" description="Helical" evidence="1">
    <location>
        <begin position="148"/>
        <end position="168"/>
    </location>
</feature>
<dbReference type="AlphaFoldDB" id="A0A9X6WI90"/>
<dbReference type="Pfam" id="PF04298">
    <property type="entry name" value="Zn_peptidase_2"/>
    <property type="match status" value="1"/>
</dbReference>
<organism evidence="2 3">
    <name type="scientific">Bacillus thuringiensis</name>
    <dbReference type="NCBI Taxonomy" id="1428"/>
    <lineage>
        <taxon>Bacteria</taxon>
        <taxon>Bacillati</taxon>
        <taxon>Bacillota</taxon>
        <taxon>Bacilli</taxon>
        <taxon>Bacillales</taxon>
        <taxon>Bacillaceae</taxon>
        <taxon>Bacillus</taxon>
        <taxon>Bacillus cereus group</taxon>
    </lineage>
</organism>
<feature type="transmembrane region" description="Helical" evidence="1">
    <location>
        <begin position="119"/>
        <end position="136"/>
    </location>
</feature>
<gene>
    <name evidence="2" type="ORF">COJ15_28240</name>
</gene>
<comment type="caution">
    <text evidence="2">The sequence shown here is derived from an EMBL/GenBank/DDBJ whole genome shotgun (WGS) entry which is preliminary data.</text>
</comment>
<feature type="transmembrane region" description="Helical" evidence="1">
    <location>
        <begin position="6"/>
        <end position="27"/>
    </location>
</feature>
<sequence length="222" mass="27215">MIGYIILLNIILFLIAHANRIITKILFRHISFKTSAERTVSEVLKDFLIEKDIQVGVHYSYPEPGGEYRVDEKTIHLYKNHENSKNIFHIFIALHEAHHAHQFQYNKPISVRFFRIWEYLYYVFNPFIILVSLYWFYSFLFQFPKVNIFIEILFTIIYVLYVLGNLYTRYWVERDSNKRTYLLMLKNGYFENKKDRMIIKYYINIFLKFQYFCDSCSFMYRV</sequence>
<evidence type="ECO:0000256" key="1">
    <source>
        <dbReference type="SAM" id="Phobius"/>
    </source>
</evidence>
<evidence type="ECO:0000313" key="3">
    <source>
        <dbReference type="Proteomes" id="UP000224003"/>
    </source>
</evidence>
<evidence type="ECO:0008006" key="4">
    <source>
        <dbReference type="Google" id="ProtNLM"/>
    </source>
</evidence>
<name>A0A9X6WI90_BACTU</name>
<dbReference type="RefSeq" id="WP_098007470.1">
    <property type="nucleotide sequence ID" value="NZ_NUVX01000062.1"/>
</dbReference>
<reference evidence="2 3" key="1">
    <citation type="submission" date="2017-09" db="EMBL/GenBank/DDBJ databases">
        <title>Large-scale bioinformatics analysis of Bacillus genomes uncovers conserved roles of natural products in bacterial physiology.</title>
        <authorList>
            <consortium name="Agbiome Team Llc"/>
            <person name="Bleich R.M."/>
            <person name="Grubbs K.J."/>
            <person name="Santa Maria K.C."/>
            <person name="Allen S.E."/>
            <person name="Farag S."/>
            <person name="Shank E.A."/>
            <person name="Bowers A."/>
        </authorList>
    </citation>
    <scope>NUCLEOTIDE SEQUENCE [LARGE SCALE GENOMIC DNA]</scope>
    <source>
        <strain evidence="2 3">AFS085496</strain>
    </source>
</reference>
<evidence type="ECO:0000313" key="2">
    <source>
        <dbReference type="EMBL" id="PFJ33135.1"/>
    </source>
</evidence>
<keyword evidence="1" id="KW-0472">Membrane</keyword>